<accession>X1FQI0</accession>
<dbReference type="InterPro" id="IPR007863">
    <property type="entry name" value="Peptidase_M16_C"/>
</dbReference>
<reference evidence="2" key="1">
    <citation type="journal article" date="2014" name="Front. Microbiol.">
        <title>High frequency of phylogenetically diverse reductive dehalogenase-homologous genes in deep subseafloor sedimentary metagenomes.</title>
        <authorList>
            <person name="Kawai M."/>
            <person name="Futagami T."/>
            <person name="Toyoda A."/>
            <person name="Takaki Y."/>
            <person name="Nishi S."/>
            <person name="Hori S."/>
            <person name="Arai W."/>
            <person name="Tsubouchi T."/>
            <person name="Morono Y."/>
            <person name="Uchiyama I."/>
            <person name="Ito T."/>
            <person name="Fujiyama A."/>
            <person name="Inagaki F."/>
            <person name="Takami H."/>
        </authorList>
    </citation>
    <scope>NUCLEOTIDE SEQUENCE</scope>
    <source>
        <strain evidence="2">Expedition CK06-06</strain>
    </source>
</reference>
<feature type="non-terminal residue" evidence="2">
    <location>
        <position position="1"/>
    </location>
</feature>
<dbReference type="EMBL" id="BARU01006437">
    <property type="protein sequence ID" value="GAH47247.1"/>
    <property type="molecule type" value="Genomic_DNA"/>
</dbReference>
<proteinExistence type="predicted"/>
<dbReference type="GO" id="GO:0046872">
    <property type="term" value="F:metal ion binding"/>
    <property type="evidence" value="ECO:0007669"/>
    <property type="project" value="InterPro"/>
</dbReference>
<organism evidence="2">
    <name type="scientific">marine sediment metagenome</name>
    <dbReference type="NCBI Taxonomy" id="412755"/>
    <lineage>
        <taxon>unclassified sequences</taxon>
        <taxon>metagenomes</taxon>
        <taxon>ecological metagenomes</taxon>
    </lineage>
</organism>
<dbReference type="SUPFAM" id="SSF63411">
    <property type="entry name" value="LuxS/MPP-like metallohydrolase"/>
    <property type="match status" value="1"/>
</dbReference>
<evidence type="ECO:0000259" key="1">
    <source>
        <dbReference type="Pfam" id="PF05193"/>
    </source>
</evidence>
<protein>
    <recommendedName>
        <fullName evidence="1">Peptidase M16 C-terminal domain-containing protein</fullName>
    </recommendedName>
</protein>
<dbReference type="InterPro" id="IPR011249">
    <property type="entry name" value="Metalloenz_LuxS/M16"/>
</dbReference>
<gene>
    <name evidence="2" type="ORF">S03H2_12666</name>
</gene>
<comment type="caution">
    <text evidence="2">The sequence shown here is derived from an EMBL/GenBank/DDBJ whole genome shotgun (WGS) entry which is preliminary data.</text>
</comment>
<dbReference type="Gene3D" id="3.30.830.10">
    <property type="entry name" value="Metalloenzyme, LuxS/M16 peptidase-like"/>
    <property type="match status" value="1"/>
</dbReference>
<dbReference type="AlphaFoldDB" id="X1FQI0"/>
<sequence length="150" mass="16756">ISNKTSRLYQALVDTELAVSLGGGLTATIDPFLHTIVATVHPESNPEAVVAAIDQEISQVQESPPSQEDVDRAVKQARALFAYGSESITNQAFWMGYAEIFDTYDWFLNYLDRLADVTPEQIQRITQTYMRSSNRVLGVYRPVENGEVRA</sequence>
<name>X1FQI0_9ZZZZ</name>
<evidence type="ECO:0000313" key="2">
    <source>
        <dbReference type="EMBL" id="GAH47247.1"/>
    </source>
</evidence>
<dbReference type="Pfam" id="PF05193">
    <property type="entry name" value="Peptidase_M16_C"/>
    <property type="match status" value="1"/>
</dbReference>
<feature type="domain" description="Peptidase M16 C-terminal" evidence="1">
    <location>
        <begin position="4"/>
        <end position="76"/>
    </location>
</feature>